<evidence type="ECO:0000256" key="12">
    <source>
        <dbReference type="SAM" id="Phobius"/>
    </source>
</evidence>
<dbReference type="NCBIfam" id="TIGR00203">
    <property type="entry name" value="cydB"/>
    <property type="match status" value="1"/>
</dbReference>
<keyword evidence="3" id="KW-0813">Transport</keyword>
<dbReference type="GO" id="GO:0016682">
    <property type="term" value="F:oxidoreductase activity, acting on diphenols and related substances as donors, oxygen as acceptor"/>
    <property type="evidence" value="ECO:0007669"/>
    <property type="project" value="TreeGrafter"/>
</dbReference>
<sequence>MTLATLWFILVAVLWIGYFVLEGFDFGVGMLVGLLGKKEKDRRVMINTIGPLWDGNEVWLLTAGGATFAAFPEWYATLFSGLYLPLFLILIALIFRGVAFEYRHKRDSAKWRRGFDWCIILGSFVPALVFGVGFANFVRGLPIVALPGRRWVMETSVGNFFGLFMPYALVGGLLFVTLFLFHGAIFISLKTKGDIRHTARSFGGKVGLAAVGLLTLFSVWTAAAYGKGVLTWVAAVLAIVGVVAAYLMNRRGREGWAFFGTVVAILAMMVMIFSCMFPNAITALEPGNDLSVAAAASTPYTLKIMTIAAAVFVPVVLGYQAWTFWVFRKRISTRNLPAEQPEEQPVG</sequence>
<evidence type="ECO:0000256" key="2">
    <source>
        <dbReference type="ARBA" id="ARBA00007543"/>
    </source>
</evidence>
<evidence type="ECO:0000256" key="3">
    <source>
        <dbReference type="ARBA" id="ARBA00022448"/>
    </source>
</evidence>
<keyword evidence="8" id="KW-0249">Electron transport</keyword>
<protein>
    <submittedName>
        <fullName evidence="13">Cytochrome d ubiquinol oxidase subunit II</fullName>
    </submittedName>
</protein>
<evidence type="ECO:0000256" key="7">
    <source>
        <dbReference type="ARBA" id="ARBA00022723"/>
    </source>
</evidence>
<evidence type="ECO:0000256" key="10">
    <source>
        <dbReference type="ARBA" id="ARBA00023004"/>
    </source>
</evidence>
<comment type="subcellular location">
    <subcellularLocation>
        <location evidence="1">Cell membrane</location>
        <topology evidence="1">Multi-pass membrane protein</topology>
    </subcellularLocation>
</comment>
<dbReference type="InterPro" id="IPR003317">
    <property type="entry name" value="Cyt-d_oxidase_su2"/>
</dbReference>
<evidence type="ECO:0000256" key="5">
    <source>
        <dbReference type="ARBA" id="ARBA00022617"/>
    </source>
</evidence>
<feature type="transmembrane region" description="Helical" evidence="12">
    <location>
        <begin position="82"/>
        <end position="102"/>
    </location>
</feature>
<keyword evidence="11 12" id="KW-0472">Membrane</keyword>
<dbReference type="Proteomes" id="UP000216311">
    <property type="component" value="Unassembled WGS sequence"/>
</dbReference>
<dbReference type="AlphaFoldDB" id="A0A255HBV5"/>
<evidence type="ECO:0000256" key="9">
    <source>
        <dbReference type="ARBA" id="ARBA00022989"/>
    </source>
</evidence>
<evidence type="ECO:0000256" key="4">
    <source>
        <dbReference type="ARBA" id="ARBA00022475"/>
    </source>
</evidence>
<feature type="transmembrane region" description="Helical" evidence="12">
    <location>
        <begin position="229"/>
        <end position="249"/>
    </location>
</feature>
<feature type="transmembrane region" description="Helical" evidence="12">
    <location>
        <begin position="157"/>
        <end position="181"/>
    </location>
</feature>
<keyword evidence="6 12" id="KW-0812">Transmembrane</keyword>
<keyword evidence="4" id="KW-1003">Cell membrane</keyword>
<dbReference type="PIRSF" id="PIRSF000267">
    <property type="entry name" value="Cyt_oxidse_sub2"/>
    <property type="match status" value="1"/>
</dbReference>
<evidence type="ECO:0000256" key="11">
    <source>
        <dbReference type="ARBA" id="ARBA00023136"/>
    </source>
</evidence>
<evidence type="ECO:0000313" key="14">
    <source>
        <dbReference type="Proteomes" id="UP000216311"/>
    </source>
</evidence>
<feature type="transmembrane region" description="Helical" evidence="12">
    <location>
        <begin position="304"/>
        <end position="327"/>
    </location>
</feature>
<evidence type="ECO:0000256" key="6">
    <source>
        <dbReference type="ARBA" id="ARBA00022692"/>
    </source>
</evidence>
<dbReference type="GO" id="GO:0009055">
    <property type="term" value="F:electron transfer activity"/>
    <property type="evidence" value="ECO:0007669"/>
    <property type="project" value="TreeGrafter"/>
</dbReference>
<dbReference type="OrthoDB" id="9776710at2"/>
<keyword evidence="7" id="KW-0479">Metal-binding</keyword>
<dbReference type="GO" id="GO:0070069">
    <property type="term" value="C:cytochrome complex"/>
    <property type="evidence" value="ECO:0007669"/>
    <property type="project" value="TreeGrafter"/>
</dbReference>
<accession>A0A255HBV5</accession>
<gene>
    <name evidence="13" type="primary">cydB</name>
    <name evidence="13" type="ORF">CGZ93_01205</name>
</gene>
<keyword evidence="9 12" id="KW-1133">Transmembrane helix</keyword>
<reference evidence="13 14" key="1">
    <citation type="submission" date="2017-07" db="EMBL/GenBank/DDBJ databases">
        <title>Draft whole genome sequences of clinical Proprionibacteriaceae strains.</title>
        <authorList>
            <person name="Bernier A.-M."/>
            <person name="Bernard K."/>
            <person name="Domingo M.-C."/>
        </authorList>
    </citation>
    <scope>NUCLEOTIDE SEQUENCE [LARGE SCALE GENOMIC DNA]</scope>
    <source>
        <strain evidence="13 14">NML 130396</strain>
    </source>
</reference>
<feature type="transmembrane region" description="Helical" evidence="12">
    <location>
        <begin position="256"/>
        <end position="284"/>
    </location>
</feature>
<dbReference type="RefSeq" id="WP_094362314.1">
    <property type="nucleotide sequence ID" value="NZ_NMVQ01000001.1"/>
</dbReference>
<dbReference type="PANTHER" id="PTHR43141">
    <property type="entry name" value="CYTOCHROME BD2 SUBUNIT II"/>
    <property type="match status" value="1"/>
</dbReference>
<evidence type="ECO:0000256" key="1">
    <source>
        <dbReference type="ARBA" id="ARBA00004651"/>
    </source>
</evidence>
<proteinExistence type="inferred from homology"/>
<organism evidence="13 14">
    <name type="scientific">Enemella dayhoffiae</name>
    <dbReference type="NCBI Taxonomy" id="2016507"/>
    <lineage>
        <taxon>Bacteria</taxon>
        <taxon>Bacillati</taxon>
        <taxon>Actinomycetota</taxon>
        <taxon>Actinomycetes</taxon>
        <taxon>Propionibacteriales</taxon>
        <taxon>Propionibacteriaceae</taxon>
        <taxon>Enemella</taxon>
    </lineage>
</organism>
<feature type="transmembrane region" description="Helical" evidence="12">
    <location>
        <begin position="114"/>
        <end position="137"/>
    </location>
</feature>
<keyword evidence="10" id="KW-0408">Iron</keyword>
<dbReference type="GO" id="GO:0046872">
    <property type="term" value="F:metal ion binding"/>
    <property type="evidence" value="ECO:0007669"/>
    <property type="project" value="UniProtKB-KW"/>
</dbReference>
<feature type="transmembrane region" description="Helical" evidence="12">
    <location>
        <begin position="202"/>
        <end position="223"/>
    </location>
</feature>
<dbReference type="GO" id="GO:0019646">
    <property type="term" value="P:aerobic electron transport chain"/>
    <property type="evidence" value="ECO:0007669"/>
    <property type="project" value="TreeGrafter"/>
</dbReference>
<evidence type="ECO:0000256" key="8">
    <source>
        <dbReference type="ARBA" id="ARBA00022982"/>
    </source>
</evidence>
<dbReference type="EMBL" id="NMVQ01000001">
    <property type="protein sequence ID" value="OYO25107.1"/>
    <property type="molecule type" value="Genomic_DNA"/>
</dbReference>
<evidence type="ECO:0000313" key="13">
    <source>
        <dbReference type="EMBL" id="OYO25107.1"/>
    </source>
</evidence>
<keyword evidence="5" id="KW-0349">Heme</keyword>
<dbReference type="PANTHER" id="PTHR43141:SF5">
    <property type="entry name" value="CYTOCHROME BD-I UBIQUINOL OXIDASE SUBUNIT 2"/>
    <property type="match status" value="1"/>
</dbReference>
<keyword evidence="14" id="KW-1185">Reference proteome</keyword>
<dbReference type="GO" id="GO:0005886">
    <property type="term" value="C:plasma membrane"/>
    <property type="evidence" value="ECO:0007669"/>
    <property type="project" value="UniProtKB-SubCell"/>
</dbReference>
<name>A0A255HBV5_9ACTN</name>
<comment type="similarity">
    <text evidence="2">Belongs to the cytochrome ubiquinol oxidase subunit 2 family.</text>
</comment>
<dbReference type="Pfam" id="PF02322">
    <property type="entry name" value="Cyt_bd_oxida_II"/>
    <property type="match status" value="1"/>
</dbReference>
<comment type="caution">
    <text evidence="13">The sequence shown here is derived from an EMBL/GenBank/DDBJ whole genome shotgun (WGS) entry which is preliminary data.</text>
</comment>
<feature type="transmembrane region" description="Helical" evidence="12">
    <location>
        <begin position="6"/>
        <end position="36"/>
    </location>
</feature>